<dbReference type="PRINTS" id="PR00411">
    <property type="entry name" value="PNDRDTASEI"/>
</dbReference>
<dbReference type="InterPro" id="IPR051820">
    <property type="entry name" value="FAD-binding_MO"/>
</dbReference>
<dbReference type="Gene3D" id="3.50.50.60">
    <property type="entry name" value="FAD/NAD(P)-binding domain"/>
    <property type="match status" value="2"/>
</dbReference>
<protein>
    <submittedName>
        <fullName evidence="5">Monooxygenase</fullName>
    </submittedName>
</protein>
<evidence type="ECO:0000256" key="2">
    <source>
        <dbReference type="ARBA" id="ARBA00010139"/>
    </source>
</evidence>
<keyword evidence="6" id="KW-1185">Reference proteome</keyword>
<dbReference type="SUPFAM" id="SSF51905">
    <property type="entry name" value="FAD/NAD(P)-binding domain"/>
    <property type="match status" value="2"/>
</dbReference>
<evidence type="ECO:0000256" key="1">
    <source>
        <dbReference type="ARBA" id="ARBA00001974"/>
    </source>
</evidence>
<dbReference type="AlphaFoldDB" id="A0A0A2DJY0"/>
<comment type="similarity">
    <text evidence="2">Belongs to the FAD-binding monooxygenase family.</text>
</comment>
<evidence type="ECO:0000313" key="5">
    <source>
        <dbReference type="EMBL" id="KGM18077.1"/>
    </source>
</evidence>
<reference evidence="5 6" key="1">
    <citation type="submission" date="2014-10" db="EMBL/GenBank/DDBJ databases">
        <title>Whole Genome sequence of Corynebacterium auriscanis strain CIP 106629.</title>
        <authorList>
            <person name="Hassan S.S."/>
            <person name="Jamal S.B."/>
            <person name="Tiwari S."/>
            <person name="Oliveira L.D.C."/>
            <person name="Souza F."/>
            <person name="Mariano D.C."/>
            <person name="Almeida S."/>
            <person name="Dorella F."/>
            <person name="Pereira F."/>
            <person name="Carvalho A."/>
            <person name="Leal C.A."/>
            <person name="Soares S.D.C."/>
            <person name="Figueiredo H.C."/>
            <person name="Silva A."/>
            <person name="Azevedo V.A."/>
        </authorList>
    </citation>
    <scope>NUCLEOTIDE SEQUENCE [LARGE SCALE GENOMIC DNA]</scope>
    <source>
        <strain evidence="5 6">CIP 106629</strain>
    </source>
</reference>
<evidence type="ECO:0000313" key="6">
    <source>
        <dbReference type="Proteomes" id="UP000030145"/>
    </source>
</evidence>
<dbReference type="InterPro" id="IPR036188">
    <property type="entry name" value="FAD/NAD-bd_sf"/>
</dbReference>
<dbReference type="PANTHER" id="PTHR43872">
    <property type="entry name" value="MONOOXYGENASE, PUTATIVE (AFU_ORTHOLOGUE AFUA_8G02570)-RELATED"/>
    <property type="match status" value="1"/>
</dbReference>
<keyword evidence="3 5" id="KW-0560">Oxidoreductase</keyword>
<feature type="compositionally biased region" description="Polar residues" evidence="4">
    <location>
        <begin position="14"/>
        <end position="25"/>
    </location>
</feature>
<dbReference type="GO" id="GO:0004497">
    <property type="term" value="F:monooxygenase activity"/>
    <property type="evidence" value="ECO:0007669"/>
    <property type="project" value="UniProtKB-KW"/>
</dbReference>
<feature type="region of interest" description="Disordered" evidence="4">
    <location>
        <begin position="1"/>
        <end position="25"/>
    </location>
</feature>
<accession>A0A0A2DJY0</accession>
<organism evidence="5 6">
    <name type="scientific">Corynebacterium auriscanis</name>
    <dbReference type="NCBI Taxonomy" id="99807"/>
    <lineage>
        <taxon>Bacteria</taxon>
        <taxon>Bacillati</taxon>
        <taxon>Actinomycetota</taxon>
        <taxon>Actinomycetes</taxon>
        <taxon>Mycobacteriales</taxon>
        <taxon>Corynebacteriaceae</taxon>
        <taxon>Corynebacterium</taxon>
    </lineage>
</organism>
<evidence type="ECO:0000256" key="3">
    <source>
        <dbReference type="ARBA" id="ARBA00023033"/>
    </source>
</evidence>
<evidence type="ECO:0000256" key="4">
    <source>
        <dbReference type="SAM" id="MobiDB-lite"/>
    </source>
</evidence>
<dbReference type="EMBL" id="JRVJ01000023">
    <property type="protein sequence ID" value="KGM18077.1"/>
    <property type="molecule type" value="Genomic_DNA"/>
</dbReference>
<gene>
    <name evidence="5" type="ORF">MA47_10520</name>
</gene>
<dbReference type="Pfam" id="PF13450">
    <property type="entry name" value="NAD_binding_8"/>
    <property type="match status" value="1"/>
</dbReference>
<proteinExistence type="inferred from homology"/>
<sequence>MPPHTILYTKPKDMTNSQPESRNPNHAATTLETLLLPHNTSPDNPLDLLIVGAGISGIDLAHHVAKNFPDWSWAIVDSNSDVGGTWNTFTYPGIRSDSDMATFSFPFERWPHQGTLGSGARIKEHVRQAAAQAGALDRLTLSTWVRHSNFNSALGLWEVDVVEGPPRSNNAEGSLRGVNKEDKGHTVYTRRLHFAAGYYKHSAGFTAKIPGLENFEGTVIHPQRWPEDVDVRGKNVIIIGSGATAITLLPALHAMGANTTMLQRTPTYIAPLPETDMISTVTGAIIGSKGRRGQLAGRIARSGHIVRDMAQYHLCQTFPTLAKGAFWAMNRAYIGAEEIKRNFTPPYGPWDQRVCKSPGGDFFRAVQRGATVVTGVIDQVQATGILLTDATTLPADIIITATGLQLQAFGNAGFSVDGTDVPTKSMVAYRSMMANRIPNFSYTIGYLNQSWTLRADMTSRYLVQLWKDMEQRGEAFACPVLPDDLQANLPMLEMESGYIVRSVGDLPRQAARDPWRMEHDYIRERRTFLGADNTVDMAFGDAAIAATAPLAAGQGGGGAETLVMPG</sequence>
<keyword evidence="3 5" id="KW-0503">Monooxygenase</keyword>
<name>A0A0A2DJY0_9CORY</name>
<dbReference type="PANTHER" id="PTHR43872:SF1">
    <property type="entry name" value="MONOOXYGENASE, PUTATIVE (AFU_ORTHOLOGUE AFUA_8G02570)-RELATED"/>
    <property type="match status" value="1"/>
</dbReference>
<dbReference type="Proteomes" id="UP000030145">
    <property type="component" value="Unassembled WGS sequence"/>
</dbReference>
<comment type="caution">
    <text evidence="5">The sequence shown here is derived from an EMBL/GenBank/DDBJ whole genome shotgun (WGS) entry which is preliminary data.</text>
</comment>
<comment type="cofactor">
    <cofactor evidence="1">
        <name>FAD</name>
        <dbReference type="ChEBI" id="CHEBI:57692"/>
    </cofactor>
</comment>